<evidence type="ECO:0000259" key="1">
    <source>
        <dbReference type="Pfam" id="PF08044"/>
    </source>
</evidence>
<proteinExistence type="predicted"/>
<evidence type="ECO:0000313" key="3">
    <source>
        <dbReference type="Proteomes" id="UP000460272"/>
    </source>
</evidence>
<dbReference type="RefSeq" id="WP_145854096.1">
    <property type="nucleotide sequence ID" value="NZ_RPFW01000003.1"/>
</dbReference>
<keyword evidence="3" id="KW-1185">Reference proteome</keyword>
<evidence type="ECO:0000313" key="2">
    <source>
        <dbReference type="EMBL" id="TVZ04227.1"/>
    </source>
</evidence>
<feature type="domain" description="DUF1707" evidence="1">
    <location>
        <begin position="25"/>
        <end position="77"/>
    </location>
</feature>
<dbReference type="AlphaFoldDB" id="A0A6P2BZV7"/>
<dbReference type="EMBL" id="RPFW01000003">
    <property type="protein sequence ID" value="TVZ04227.1"/>
    <property type="molecule type" value="Genomic_DNA"/>
</dbReference>
<accession>A0A6P2BZV7</accession>
<dbReference type="Proteomes" id="UP000460272">
    <property type="component" value="Unassembled WGS sequence"/>
</dbReference>
<sequence>MSEALHEHLPARDTLRVRDNERSDLRASDADRDQVAAVLGGALAVGRLTSTEYAERLDATYAARTVGELAPLIRDLPADEAGDGGLAAAERAVVSARFSKLIRSGRWVAGRRTRLTVRFGALIINLAEAVLPGREVTVEVDAFCGKLIIVVPPGAHVIDEGGALFAKRAIYGRDPGDAADGPVIRLVGDARFSKVAVFRGRIDPAAPWQHHLQQWQHMRG</sequence>
<name>A0A6P2BZV7_9ACTN</name>
<protein>
    <submittedName>
        <fullName evidence="2">DUF1707 domain-containing protein</fullName>
    </submittedName>
</protein>
<dbReference type="PANTHER" id="PTHR40763:SF4">
    <property type="entry name" value="DUF1707 DOMAIN-CONTAINING PROTEIN"/>
    <property type="match status" value="1"/>
</dbReference>
<comment type="caution">
    <text evidence="2">The sequence shown here is derived from an EMBL/GenBank/DDBJ whole genome shotgun (WGS) entry which is preliminary data.</text>
</comment>
<organism evidence="2 3">
    <name type="scientific">Trebonia kvetii</name>
    <dbReference type="NCBI Taxonomy" id="2480626"/>
    <lineage>
        <taxon>Bacteria</taxon>
        <taxon>Bacillati</taxon>
        <taxon>Actinomycetota</taxon>
        <taxon>Actinomycetes</taxon>
        <taxon>Streptosporangiales</taxon>
        <taxon>Treboniaceae</taxon>
        <taxon>Trebonia</taxon>
    </lineage>
</organism>
<dbReference type="PANTHER" id="PTHR40763">
    <property type="entry name" value="MEMBRANE PROTEIN-RELATED"/>
    <property type="match status" value="1"/>
</dbReference>
<dbReference type="InterPro" id="IPR012551">
    <property type="entry name" value="DUF1707_SHOCT-like"/>
</dbReference>
<gene>
    <name evidence="2" type="ORF">EAS64_17715</name>
</gene>
<dbReference type="Pfam" id="PF08044">
    <property type="entry name" value="DUF1707"/>
    <property type="match status" value="1"/>
</dbReference>
<dbReference type="OrthoDB" id="4772576at2"/>
<reference evidence="2 3" key="1">
    <citation type="submission" date="2018-11" db="EMBL/GenBank/DDBJ databases">
        <title>Trebonia kvetii gen.nov., sp.nov., a novel acidophilic actinobacterium, and proposal of the new actinobacterial family Treboniaceae fam. nov.</title>
        <authorList>
            <person name="Rapoport D."/>
            <person name="Sagova-Mareckova M."/>
            <person name="Sedlacek I."/>
            <person name="Provaznik J."/>
            <person name="Kralova S."/>
            <person name="Pavlinic D."/>
            <person name="Benes V."/>
            <person name="Kopecky J."/>
        </authorList>
    </citation>
    <scope>NUCLEOTIDE SEQUENCE [LARGE SCALE GENOMIC DNA]</scope>
    <source>
        <strain evidence="2 3">15Tr583</strain>
    </source>
</reference>